<comment type="similarity">
    <text evidence="11">Belongs to the class-I aminoacyl-tRNA synthetase family. IleS type 2 subfamily.</text>
</comment>
<evidence type="ECO:0000256" key="1">
    <source>
        <dbReference type="ARBA" id="ARBA00004496"/>
    </source>
</evidence>
<dbReference type="PRINTS" id="PR00984">
    <property type="entry name" value="TRNASYNTHILE"/>
</dbReference>
<evidence type="ECO:0000259" key="13">
    <source>
        <dbReference type="Pfam" id="PF08264"/>
    </source>
</evidence>
<dbReference type="FunFam" id="1.10.730.10:FF:000033">
    <property type="entry name" value="Valine--tRNA ligase"/>
    <property type="match status" value="1"/>
</dbReference>
<dbReference type="RefSeq" id="WP_176965063.1">
    <property type="nucleotide sequence ID" value="NZ_CP058215.1"/>
</dbReference>
<dbReference type="GO" id="GO:0004822">
    <property type="term" value="F:isoleucine-tRNA ligase activity"/>
    <property type="evidence" value="ECO:0007669"/>
    <property type="project" value="UniProtKB-UniRule"/>
</dbReference>
<keyword evidence="7 11" id="KW-0067">ATP-binding</keyword>
<dbReference type="SUPFAM" id="SSF52374">
    <property type="entry name" value="Nucleotidylyl transferase"/>
    <property type="match status" value="1"/>
</dbReference>
<evidence type="ECO:0000256" key="4">
    <source>
        <dbReference type="ARBA" id="ARBA00022723"/>
    </source>
</evidence>
<evidence type="ECO:0000256" key="5">
    <source>
        <dbReference type="ARBA" id="ARBA00022741"/>
    </source>
</evidence>
<dbReference type="PANTHER" id="PTHR42780">
    <property type="entry name" value="SOLEUCYL-TRNA SYNTHETASE"/>
    <property type="match status" value="1"/>
</dbReference>
<keyword evidence="5 11" id="KW-0547">Nucleotide-binding</keyword>
<comment type="domain">
    <text evidence="11">IleRS has two distinct active sites: one for aminoacylation and one for editing. The misactivated valine is translocated from the active site to the editing site, which sterically excludes the correctly activated isoleucine. The single editing site contains two valyl binding pockets, one specific for each substrate (Val-AMP or Val-tRNA(Ile)).</text>
</comment>
<reference evidence="14 15" key="1">
    <citation type="submission" date="2020-06" db="EMBL/GenBank/DDBJ databases">
        <title>Methanolobus halotolerans sp. nov., isolated from a saline lake Tus in Siberia.</title>
        <authorList>
            <person name="Shen Y."/>
            <person name="Chen S.-C."/>
            <person name="Lai M.-C."/>
            <person name="Huang H.-H."/>
            <person name="Chiu H.-H."/>
            <person name="Tang S.-L."/>
            <person name="Rogozin D.Y."/>
            <person name="Degermendzhy A.G."/>
        </authorList>
    </citation>
    <scope>NUCLEOTIDE SEQUENCE [LARGE SCALE GENOMIC DNA]</scope>
    <source>
        <strain evidence="14 15">DSM 21339</strain>
    </source>
</reference>
<dbReference type="NCBIfam" id="TIGR00392">
    <property type="entry name" value="ileS"/>
    <property type="match status" value="1"/>
</dbReference>
<dbReference type="GO" id="GO:0008270">
    <property type="term" value="F:zinc ion binding"/>
    <property type="evidence" value="ECO:0007669"/>
    <property type="project" value="UniProtKB-UniRule"/>
</dbReference>
<dbReference type="InterPro" id="IPR013155">
    <property type="entry name" value="M/V/L/I-tRNA-synth_anticd-bd"/>
</dbReference>
<evidence type="ECO:0000313" key="14">
    <source>
        <dbReference type="EMBL" id="QLC50007.1"/>
    </source>
</evidence>
<keyword evidence="6 11" id="KW-0862">Zinc</keyword>
<dbReference type="InterPro" id="IPR001412">
    <property type="entry name" value="aa-tRNA-synth_I_CS"/>
</dbReference>
<evidence type="ECO:0000256" key="2">
    <source>
        <dbReference type="ARBA" id="ARBA00022490"/>
    </source>
</evidence>
<comment type="function">
    <text evidence="11">Catalyzes the attachment of isoleucine to tRNA(Ile). As IleRS can inadvertently accommodate and process structurally similar amino acids such as valine, to avoid such errors it has two additional distinct tRNA(Ile)-dependent editing activities. One activity is designated as 'pretransfer' editing and involves the hydrolysis of activated Val-AMP. The other activity is designated 'posttransfer' editing and involves deacylation of mischarged Val-tRNA(Ile).</text>
</comment>
<protein>
    <recommendedName>
        <fullName evidence="11">Isoleucine--tRNA ligase</fullName>
        <ecNumber evidence="11">6.1.1.5</ecNumber>
    </recommendedName>
    <alternativeName>
        <fullName evidence="11">Isoleucyl-tRNA synthetase</fullName>
        <shortName evidence="11">IleRS</shortName>
    </alternativeName>
</protein>
<dbReference type="GO" id="GO:0006428">
    <property type="term" value="P:isoleucyl-tRNA aminoacylation"/>
    <property type="evidence" value="ECO:0007669"/>
    <property type="project" value="UniProtKB-UniRule"/>
</dbReference>
<dbReference type="InterPro" id="IPR033709">
    <property type="entry name" value="Anticodon_Ile_ABEc"/>
</dbReference>
<dbReference type="KEGG" id="mzi:HWN40_07010"/>
<dbReference type="GO" id="GO:0000049">
    <property type="term" value="F:tRNA binding"/>
    <property type="evidence" value="ECO:0007669"/>
    <property type="project" value="InterPro"/>
</dbReference>
<proteinExistence type="inferred from homology"/>
<dbReference type="OrthoDB" id="30823at2157"/>
<dbReference type="GO" id="GO:0005737">
    <property type="term" value="C:cytoplasm"/>
    <property type="evidence" value="ECO:0007669"/>
    <property type="project" value="UniProtKB-SubCell"/>
</dbReference>
<dbReference type="Gene3D" id="3.30.720.200">
    <property type="match status" value="1"/>
</dbReference>
<comment type="catalytic activity">
    <reaction evidence="10 11">
        <text>tRNA(Ile) + L-isoleucine + ATP = L-isoleucyl-tRNA(Ile) + AMP + diphosphate</text>
        <dbReference type="Rhea" id="RHEA:11060"/>
        <dbReference type="Rhea" id="RHEA-COMP:9666"/>
        <dbReference type="Rhea" id="RHEA-COMP:9695"/>
        <dbReference type="ChEBI" id="CHEBI:30616"/>
        <dbReference type="ChEBI" id="CHEBI:33019"/>
        <dbReference type="ChEBI" id="CHEBI:58045"/>
        <dbReference type="ChEBI" id="CHEBI:78442"/>
        <dbReference type="ChEBI" id="CHEBI:78528"/>
        <dbReference type="ChEBI" id="CHEBI:456215"/>
        <dbReference type="EC" id="6.1.1.5"/>
    </reaction>
</comment>
<keyword evidence="8 11" id="KW-0648">Protein biosynthesis</keyword>
<dbReference type="InterPro" id="IPR014729">
    <property type="entry name" value="Rossmann-like_a/b/a_fold"/>
</dbReference>
<dbReference type="CDD" id="cd00818">
    <property type="entry name" value="IleRS_core"/>
    <property type="match status" value="1"/>
</dbReference>
<evidence type="ECO:0000256" key="10">
    <source>
        <dbReference type="ARBA" id="ARBA00048359"/>
    </source>
</evidence>
<dbReference type="InterPro" id="IPR009080">
    <property type="entry name" value="tRNAsynth_Ia_anticodon-bd"/>
</dbReference>
<comment type="subunit">
    <text evidence="11">Monomer.</text>
</comment>
<dbReference type="InterPro" id="IPR023586">
    <property type="entry name" value="Ile-tRNA-ligase_type2"/>
</dbReference>
<dbReference type="InterPro" id="IPR002301">
    <property type="entry name" value="Ile-tRNA-ligase"/>
</dbReference>
<dbReference type="PROSITE" id="PS00178">
    <property type="entry name" value="AA_TRNA_LIGASE_I"/>
    <property type="match status" value="1"/>
</dbReference>
<feature type="short sequence motif" description="'HIGH' region" evidence="11">
    <location>
        <begin position="48"/>
        <end position="58"/>
    </location>
</feature>
<dbReference type="SUPFAM" id="SSF47323">
    <property type="entry name" value="Anticodon-binding domain of a subclass of class I aminoacyl-tRNA synthetases"/>
    <property type="match status" value="1"/>
</dbReference>
<gene>
    <name evidence="11" type="primary">ileS</name>
    <name evidence="14" type="ORF">HWN40_07010</name>
</gene>
<comment type="cofactor">
    <cofactor evidence="11">
        <name>Zn(2+)</name>
        <dbReference type="ChEBI" id="CHEBI:29105"/>
    </cofactor>
</comment>
<feature type="domain" description="Aminoacyl-tRNA synthetase class Ia" evidence="12">
    <location>
        <begin position="18"/>
        <end position="633"/>
    </location>
</feature>
<dbReference type="InterPro" id="IPR002300">
    <property type="entry name" value="aa-tRNA-synth_Ia"/>
</dbReference>
<dbReference type="CDD" id="cd07961">
    <property type="entry name" value="Anticodon_Ia_Ile_ABEc"/>
    <property type="match status" value="1"/>
</dbReference>
<dbReference type="Pfam" id="PF08264">
    <property type="entry name" value="Anticodon_1"/>
    <property type="match status" value="1"/>
</dbReference>
<evidence type="ECO:0000256" key="3">
    <source>
        <dbReference type="ARBA" id="ARBA00022598"/>
    </source>
</evidence>
<dbReference type="GO" id="GO:0005524">
    <property type="term" value="F:ATP binding"/>
    <property type="evidence" value="ECO:0007669"/>
    <property type="project" value="UniProtKB-UniRule"/>
</dbReference>
<keyword evidence="15" id="KW-1185">Reference proteome</keyword>
<dbReference type="Gene3D" id="3.40.50.620">
    <property type="entry name" value="HUPs"/>
    <property type="match status" value="2"/>
</dbReference>
<comment type="subcellular location">
    <subcellularLocation>
        <location evidence="1 11">Cytoplasm</location>
    </subcellularLocation>
</comment>
<dbReference type="GO" id="GO:0002161">
    <property type="term" value="F:aminoacyl-tRNA deacylase activity"/>
    <property type="evidence" value="ECO:0007669"/>
    <property type="project" value="InterPro"/>
</dbReference>
<dbReference type="PANTHER" id="PTHR42780:SF1">
    <property type="entry name" value="ISOLEUCINE--TRNA LIGASE, CYTOPLASMIC"/>
    <property type="match status" value="1"/>
</dbReference>
<dbReference type="Proteomes" id="UP000509594">
    <property type="component" value="Chromosome"/>
</dbReference>
<dbReference type="EMBL" id="CP058215">
    <property type="protein sequence ID" value="QLC50007.1"/>
    <property type="molecule type" value="Genomic_DNA"/>
</dbReference>
<evidence type="ECO:0000256" key="7">
    <source>
        <dbReference type="ARBA" id="ARBA00022840"/>
    </source>
</evidence>
<keyword evidence="9 11" id="KW-0030">Aminoacyl-tRNA synthetase</keyword>
<name>A0A7D5IPQ8_9EURY</name>
<dbReference type="GeneID" id="55821411"/>
<dbReference type="AlphaFoldDB" id="A0A7D5IPQ8"/>
<dbReference type="SUPFAM" id="SSF50677">
    <property type="entry name" value="ValRS/IleRS/LeuRS editing domain"/>
    <property type="match status" value="1"/>
</dbReference>
<dbReference type="Pfam" id="PF00133">
    <property type="entry name" value="tRNA-synt_1"/>
    <property type="match status" value="1"/>
</dbReference>
<keyword evidence="4 11" id="KW-0479">Metal-binding</keyword>
<keyword evidence="2 11" id="KW-0963">Cytoplasm</keyword>
<dbReference type="FunFam" id="3.40.50.620:FF:000286">
    <property type="entry name" value="Isoleucine--tRNA ligase"/>
    <property type="match status" value="1"/>
</dbReference>
<sequence length="1061" mass="120883">MIEEITNKYDPVKLESKIHDLWEKTDAYSKVRERRKGGKRFFFVDGPPYTTGHIHLGTAWNKIIKDSILRYRSMNGYDILDRAGWDMHGLPIEVKVEGVLGFTSKKDIEKYGVGNFIEKCKEFALTQKDDMTDQFRMLGAWLDWKDPYMTLRDEYIEAAWWTLKQAQEKKLLEQGKRVVNWCPRCETAIADSEVEYEDRTDPSIFVKFKVKGEENTSVVIWTTTPWTIPSNVAVAVHPSFEYSKVKAISSDGKEEILIMASQLVEDVLRKGRYADYEVLDTMLGEDLTSLSYESPLIDLVPEQAAMEHGIYLADFVTAENTGCVHIAPGHGMDDFEVGKKHGLPIFCPVGPDGRYTEAAGEYTGMHIREANKVVVEDLLERERLLAEDSITHRYGHCWRCKTPIIYLATEQWFIKIGELKDQMLSEIEKVDWYPDWAGSARFKDWVEGARDWCVSRQRYWGIPIPVWKCDSCDRMHVVGTKEELFEMSGNAEDVELHRPYVDEILLDCECGGKMKRVEDVFDVWFDSAVASWATLRFPQQKEEFDKWWPADFITEGQDQTRGWFYSQLGASMVAFGKAPYKSVLMHGFTLDSESKKMSKSLGNVVAPGDVIEQFGADTLRSFVLSSSAPWEDLKFVSGELGNINRTLNILWNVYRFPLPYMVLDEFDPSKVSLESVKADMRKEDRWILSRSQSLISDVDKAMDRYTLHRAIRAINEFVLEDLSRWYIQLIRPRTWVEADDPDKIAVYRVLYEVFITLSKVIAPFMPHLAEEMYQNLVRNVDADAPESVHMNDWPTVDESLVDKELEVHMDLARSIVESSSNARQKVKRKLRWPVSRIIVSPNKESAADAVVNLKSVLMDQTNSKDIVITGVDESWDELGFEANPDPSAIGPAFKGDAGKVIAAIKQTDAMALKKALATSGEFELEIAGGTKVTVTPDMVNFEESLPEMTASAEFDAGTIYVDAKLTREIESEGFAREVIRRVQDMRKELDLAVDEPIKAHIRVEDERVVDLILDFEQYIAKEIRADVQVIGLDVDSAGELSKDWEVEGISISIGISPSNGD</sequence>
<evidence type="ECO:0000256" key="11">
    <source>
        <dbReference type="HAMAP-Rule" id="MF_02003"/>
    </source>
</evidence>
<organism evidence="14 15">
    <name type="scientific">Methanolobus zinderi</name>
    <dbReference type="NCBI Taxonomy" id="536044"/>
    <lineage>
        <taxon>Archaea</taxon>
        <taxon>Methanobacteriati</taxon>
        <taxon>Methanobacteriota</taxon>
        <taxon>Stenosarchaea group</taxon>
        <taxon>Methanomicrobia</taxon>
        <taxon>Methanosarcinales</taxon>
        <taxon>Methanosarcinaceae</taxon>
        <taxon>Methanolobus</taxon>
    </lineage>
</organism>
<evidence type="ECO:0000259" key="12">
    <source>
        <dbReference type="Pfam" id="PF00133"/>
    </source>
</evidence>
<feature type="binding site" evidence="11">
    <location>
        <position position="599"/>
    </location>
    <ligand>
        <name>ATP</name>
        <dbReference type="ChEBI" id="CHEBI:30616"/>
    </ligand>
</feature>
<dbReference type="Gene3D" id="1.10.730.10">
    <property type="entry name" value="Isoleucyl-tRNA Synthetase, Domain 1"/>
    <property type="match status" value="1"/>
</dbReference>
<dbReference type="EC" id="6.1.1.5" evidence="11"/>
<feature type="domain" description="Methionyl/Valyl/Leucyl/Isoleucyl-tRNA synthetase anticodon-binding" evidence="13">
    <location>
        <begin position="684"/>
        <end position="836"/>
    </location>
</feature>
<keyword evidence="3 11" id="KW-0436">Ligase</keyword>
<evidence type="ECO:0000313" key="15">
    <source>
        <dbReference type="Proteomes" id="UP000509594"/>
    </source>
</evidence>
<feature type="short sequence motif" description="'KMSKS' region" evidence="11">
    <location>
        <begin position="596"/>
        <end position="600"/>
    </location>
</feature>
<dbReference type="InterPro" id="IPR009008">
    <property type="entry name" value="Val/Leu/Ile-tRNA-synth_edit"/>
</dbReference>
<dbReference type="HAMAP" id="MF_02003">
    <property type="entry name" value="Ile_tRNA_synth_type2"/>
    <property type="match status" value="1"/>
</dbReference>
<accession>A0A7D5IPQ8</accession>
<evidence type="ECO:0000256" key="6">
    <source>
        <dbReference type="ARBA" id="ARBA00022833"/>
    </source>
</evidence>
<dbReference type="FunFam" id="3.30.720.200:FF:000001">
    <property type="entry name" value="Glycine--tRNA ligase 2"/>
    <property type="match status" value="1"/>
</dbReference>
<evidence type="ECO:0000256" key="9">
    <source>
        <dbReference type="ARBA" id="ARBA00023146"/>
    </source>
</evidence>
<dbReference type="Pfam" id="PF19302">
    <property type="entry name" value="DUF5915"/>
    <property type="match status" value="1"/>
</dbReference>
<evidence type="ECO:0000256" key="8">
    <source>
        <dbReference type="ARBA" id="ARBA00022917"/>
    </source>
</evidence>